<dbReference type="PANTHER" id="PTHR33516">
    <property type="entry name" value="LEXA REPRESSOR"/>
    <property type="match status" value="1"/>
</dbReference>
<evidence type="ECO:0000313" key="3">
    <source>
        <dbReference type="Proteomes" id="UP000199652"/>
    </source>
</evidence>
<dbReference type="Gene3D" id="2.10.109.10">
    <property type="entry name" value="Umud Fragment, subunit A"/>
    <property type="match status" value="1"/>
</dbReference>
<reference evidence="3" key="1">
    <citation type="submission" date="2016-10" db="EMBL/GenBank/DDBJ databases">
        <authorList>
            <person name="Varghese N."/>
            <person name="Submissions S."/>
        </authorList>
    </citation>
    <scope>NUCLEOTIDE SEQUENCE [LARGE SCALE GENOMIC DNA]</scope>
    <source>
        <strain evidence="3">VPI 5359</strain>
    </source>
</reference>
<dbReference type="InterPro" id="IPR001387">
    <property type="entry name" value="Cro/C1-type_HTH"/>
</dbReference>
<dbReference type="CDD" id="cd00093">
    <property type="entry name" value="HTH_XRE"/>
    <property type="match status" value="1"/>
</dbReference>
<keyword evidence="3" id="KW-1185">Reference proteome</keyword>
<dbReference type="SMART" id="SM00530">
    <property type="entry name" value="HTH_XRE"/>
    <property type="match status" value="1"/>
</dbReference>
<dbReference type="InterPro" id="IPR050077">
    <property type="entry name" value="LexA_repressor"/>
</dbReference>
<dbReference type="EMBL" id="FNOU01000024">
    <property type="protein sequence ID" value="SDY30472.1"/>
    <property type="molecule type" value="Genomic_DNA"/>
</dbReference>
<organism evidence="2 3">
    <name type="scientific">Eubacterium barkeri</name>
    <name type="common">Clostridium barkeri</name>
    <dbReference type="NCBI Taxonomy" id="1528"/>
    <lineage>
        <taxon>Bacteria</taxon>
        <taxon>Bacillati</taxon>
        <taxon>Bacillota</taxon>
        <taxon>Clostridia</taxon>
        <taxon>Eubacteriales</taxon>
        <taxon>Eubacteriaceae</taxon>
        <taxon>Eubacterium</taxon>
    </lineage>
</organism>
<dbReference type="PROSITE" id="PS50943">
    <property type="entry name" value="HTH_CROC1"/>
    <property type="match status" value="1"/>
</dbReference>
<proteinExistence type="predicted"/>
<sequence>MEMSDLIKSERTRLDMTQQDLADRLGLKKSAIAKYENGRVENLKRSTIEKMAKIFNCSPAYLMGWTDNVKPMKTLSQESFISIDILGSVPAGTPIEAIEDIVGQVRIPENWTDDGSEYRALRVRGDSMYPMYIEGDTVIIRIQPDCNNRQDAVVFVNGYDATLKKVIKNHDGTITLQAINPEWQSKTYGPDDDEIRIWGVVVKLERDF</sequence>
<dbReference type="Proteomes" id="UP000199652">
    <property type="component" value="Unassembled WGS sequence"/>
</dbReference>
<dbReference type="InterPro" id="IPR010982">
    <property type="entry name" value="Lambda_DNA-bd_dom_sf"/>
</dbReference>
<dbReference type="Pfam" id="PF01381">
    <property type="entry name" value="HTH_3"/>
    <property type="match status" value="1"/>
</dbReference>
<dbReference type="CDD" id="cd06529">
    <property type="entry name" value="S24_LexA-like"/>
    <property type="match status" value="1"/>
</dbReference>
<gene>
    <name evidence="2" type="ORF">SAMN04488579_12458</name>
</gene>
<dbReference type="STRING" id="1528.SAMN04488579_12458"/>
<feature type="domain" description="HTH cro/C1-type" evidence="1">
    <location>
        <begin position="7"/>
        <end position="62"/>
    </location>
</feature>
<dbReference type="SUPFAM" id="SSF51306">
    <property type="entry name" value="LexA/Signal peptidase"/>
    <property type="match status" value="1"/>
</dbReference>
<name>A0A1H3IRX7_EUBBA</name>
<dbReference type="OrthoDB" id="2041363at2"/>
<dbReference type="InterPro" id="IPR015927">
    <property type="entry name" value="Peptidase_S24_S26A/B/C"/>
</dbReference>
<dbReference type="Gene3D" id="1.10.260.40">
    <property type="entry name" value="lambda repressor-like DNA-binding domains"/>
    <property type="match status" value="1"/>
</dbReference>
<dbReference type="PANTHER" id="PTHR33516:SF2">
    <property type="entry name" value="LEXA REPRESSOR-RELATED"/>
    <property type="match status" value="1"/>
</dbReference>
<dbReference type="InterPro" id="IPR039418">
    <property type="entry name" value="LexA-like"/>
</dbReference>
<dbReference type="SUPFAM" id="SSF47413">
    <property type="entry name" value="lambda repressor-like DNA-binding domains"/>
    <property type="match status" value="1"/>
</dbReference>
<dbReference type="AlphaFoldDB" id="A0A1H3IRX7"/>
<dbReference type="Pfam" id="PF00717">
    <property type="entry name" value="Peptidase_S24"/>
    <property type="match status" value="1"/>
</dbReference>
<dbReference type="GO" id="GO:0003677">
    <property type="term" value="F:DNA binding"/>
    <property type="evidence" value="ECO:0007669"/>
    <property type="project" value="InterPro"/>
</dbReference>
<accession>A0A1H3IRX7</accession>
<evidence type="ECO:0000259" key="1">
    <source>
        <dbReference type="PROSITE" id="PS50943"/>
    </source>
</evidence>
<protein>
    <submittedName>
        <fullName evidence="2">Repressor LexA</fullName>
    </submittedName>
</protein>
<dbReference type="InterPro" id="IPR036286">
    <property type="entry name" value="LexA/Signal_pep-like_sf"/>
</dbReference>
<evidence type="ECO:0000313" key="2">
    <source>
        <dbReference type="EMBL" id="SDY30472.1"/>
    </source>
</evidence>